<dbReference type="EMBL" id="ANIY01001744">
    <property type="protein sequence ID" value="ETP45228.1"/>
    <property type="molecule type" value="Genomic_DNA"/>
</dbReference>
<evidence type="ECO:0000313" key="2">
    <source>
        <dbReference type="Proteomes" id="UP000018948"/>
    </source>
</evidence>
<gene>
    <name evidence="1" type="ORF">F442_08326</name>
</gene>
<comment type="caution">
    <text evidence="1">The sequence shown here is derived from an EMBL/GenBank/DDBJ whole genome shotgun (WGS) entry which is preliminary data.</text>
</comment>
<sequence>MTSDLILEVTGGFRDVPGWTDFLSERDILVRRRLVNAVPLLQRNAPAVQATRAYTSKLADAGFAVLLDVMVVVLLDDVTVEGDSWLVARASSFASAAKKAVPSFVLTSLDFQLAYSFSSKVVVEFP</sequence>
<evidence type="ECO:0000313" key="1">
    <source>
        <dbReference type="EMBL" id="ETP45228.1"/>
    </source>
</evidence>
<protein>
    <submittedName>
        <fullName evidence="1">Uncharacterized protein</fullName>
    </submittedName>
</protein>
<name>W2ZD89_PHYNI</name>
<dbReference type="Proteomes" id="UP000018948">
    <property type="component" value="Unassembled WGS sequence"/>
</dbReference>
<proteinExistence type="predicted"/>
<organism evidence="1 2">
    <name type="scientific">Phytophthora nicotianae P10297</name>
    <dbReference type="NCBI Taxonomy" id="1317064"/>
    <lineage>
        <taxon>Eukaryota</taxon>
        <taxon>Sar</taxon>
        <taxon>Stramenopiles</taxon>
        <taxon>Oomycota</taxon>
        <taxon>Peronosporomycetes</taxon>
        <taxon>Peronosporales</taxon>
        <taxon>Peronosporaceae</taxon>
        <taxon>Phytophthora</taxon>
    </lineage>
</organism>
<dbReference type="AlphaFoldDB" id="W2ZD89"/>
<reference evidence="1 2" key="1">
    <citation type="submission" date="2013-11" db="EMBL/GenBank/DDBJ databases">
        <title>The Genome Sequence of Phytophthora parasitica P10297.</title>
        <authorList>
            <consortium name="The Broad Institute Genomics Platform"/>
            <person name="Russ C."/>
            <person name="Tyler B."/>
            <person name="Panabieres F."/>
            <person name="Shan W."/>
            <person name="Tripathy S."/>
            <person name="Grunwald N."/>
            <person name="Machado M."/>
            <person name="Johnson C.S."/>
            <person name="Walker B."/>
            <person name="Young S.K."/>
            <person name="Zeng Q."/>
            <person name="Gargeya S."/>
            <person name="Fitzgerald M."/>
            <person name="Haas B."/>
            <person name="Abouelleil A."/>
            <person name="Allen A.W."/>
            <person name="Alvarado L."/>
            <person name="Arachchi H.M."/>
            <person name="Berlin A.M."/>
            <person name="Chapman S.B."/>
            <person name="Gainer-Dewar J."/>
            <person name="Goldberg J."/>
            <person name="Griggs A."/>
            <person name="Gujja S."/>
            <person name="Hansen M."/>
            <person name="Howarth C."/>
            <person name="Imamovic A."/>
            <person name="Ireland A."/>
            <person name="Larimer J."/>
            <person name="McCowan C."/>
            <person name="Murphy C."/>
            <person name="Pearson M."/>
            <person name="Poon T.W."/>
            <person name="Priest M."/>
            <person name="Roberts A."/>
            <person name="Saif S."/>
            <person name="Shea T."/>
            <person name="Sisk P."/>
            <person name="Sykes S."/>
            <person name="Wortman J."/>
            <person name="Nusbaum C."/>
            <person name="Birren B."/>
        </authorList>
    </citation>
    <scope>NUCLEOTIDE SEQUENCE [LARGE SCALE GENOMIC DNA]</scope>
    <source>
        <strain evidence="1 2">P10297</strain>
    </source>
</reference>
<accession>W2ZD89</accession>